<dbReference type="InterPro" id="IPR052930">
    <property type="entry name" value="TA_antitoxin_MntA"/>
</dbReference>
<protein>
    <submittedName>
        <fullName evidence="2">Nucleotidyltransferase domain-containing protein, putative</fullName>
        <ecNumber evidence="2">2.7.7.-</ecNumber>
    </submittedName>
</protein>
<dbReference type="EMBL" id="CP045875">
    <property type="protein sequence ID" value="QGG48072.1"/>
    <property type="molecule type" value="Genomic_DNA"/>
</dbReference>
<gene>
    <name evidence="2" type="ORF">FTV88_1974</name>
</gene>
<accession>A0A5Q2N441</accession>
<sequence>MIKLTEEELKIVKNILKNYASDLEVLVFGSRATGKVHKHSDLDIALKGKDKLDLLLVANIRDGFQESDLPFRVDIVDYHRVSPEFQKIILRKYVLLTF</sequence>
<proteinExistence type="predicted"/>
<dbReference type="PANTHER" id="PTHR43852">
    <property type="entry name" value="NUCLEOTIDYLTRANSFERASE"/>
    <property type="match status" value="1"/>
</dbReference>
<dbReference type="Gene3D" id="3.30.460.10">
    <property type="entry name" value="Beta Polymerase, domain 2"/>
    <property type="match status" value="1"/>
</dbReference>
<dbReference type="RefSeq" id="WP_153725332.1">
    <property type="nucleotide sequence ID" value="NZ_CP045875.1"/>
</dbReference>
<organism evidence="2 3">
    <name type="scientific">Heliorestis convoluta</name>
    <dbReference type="NCBI Taxonomy" id="356322"/>
    <lineage>
        <taxon>Bacteria</taxon>
        <taxon>Bacillati</taxon>
        <taxon>Bacillota</taxon>
        <taxon>Clostridia</taxon>
        <taxon>Eubacteriales</taxon>
        <taxon>Heliobacteriaceae</taxon>
        <taxon>Heliorestis</taxon>
    </lineage>
</organism>
<dbReference type="KEGG" id="hcv:FTV88_1974"/>
<evidence type="ECO:0000259" key="1">
    <source>
        <dbReference type="Pfam" id="PF18765"/>
    </source>
</evidence>
<dbReference type="AlphaFoldDB" id="A0A5Q2N441"/>
<dbReference type="PANTHER" id="PTHR43852:SF3">
    <property type="entry name" value="NUCLEOTIDYLTRANSFERASE"/>
    <property type="match status" value="1"/>
</dbReference>
<dbReference type="Proteomes" id="UP000366051">
    <property type="component" value="Chromosome"/>
</dbReference>
<keyword evidence="3" id="KW-1185">Reference proteome</keyword>
<dbReference type="Pfam" id="PF18765">
    <property type="entry name" value="Polbeta"/>
    <property type="match status" value="1"/>
</dbReference>
<name>A0A5Q2N441_9FIRM</name>
<keyword evidence="2" id="KW-0548">Nucleotidyltransferase</keyword>
<reference evidence="3" key="1">
    <citation type="submission" date="2019-11" db="EMBL/GenBank/DDBJ databases">
        <title>Genome sequence of Heliorestis convoluta strain HH, an alkaliphilic and minimalistic phototrophic bacterium from a soda lake in Egypt.</title>
        <authorList>
            <person name="Dewey E.D."/>
            <person name="Stokes L.M."/>
            <person name="Burchell B.M."/>
            <person name="Shaffer K.N."/>
            <person name="Huntington A.M."/>
            <person name="Baker J.M."/>
            <person name="Nadendla S."/>
            <person name="Giglio M.G."/>
            <person name="Touchman J.W."/>
            <person name="Blankenship R.E."/>
            <person name="Madigan M.T."/>
            <person name="Sattley W.M."/>
        </authorList>
    </citation>
    <scope>NUCLEOTIDE SEQUENCE [LARGE SCALE GENOMIC DNA]</scope>
    <source>
        <strain evidence="3">HH</strain>
    </source>
</reference>
<dbReference type="InterPro" id="IPR041633">
    <property type="entry name" value="Polbeta"/>
</dbReference>
<keyword evidence="2" id="KW-0808">Transferase</keyword>
<dbReference type="InterPro" id="IPR043519">
    <property type="entry name" value="NT_sf"/>
</dbReference>
<feature type="domain" description="Polymerase beta nucleotidyltransferase" evidence="1">
    <location>
        <begin position="12"/>
        <end position="96"/>
    </location>
</feature>
<evidence type="ECO:0000313" key="3">
    <source>
        <dbReference type="Proteomes" id="UP000366051"/>
    </source>
</evidence>
<dbReference type="GO" id="GO:0016779">
    <property type="term" value="F:nucleotidyltransferase activity"/>
    <property type="evidence" value="ECO:0007669"/>
    <property type="project" value="UniProtKB-KW"/>
</dbReference>
<dbReference type="CDD" id="cd05403">
    <property type="entry name" value="NT_KNTase_like"/>
    <property type="match status" value="1"/>
</dbReference>
<dbReference type="EC" id="2.7.7.-" evidence="2"/>
<dbReference type="SUPFAM" id="SSF81301">
    <property type="entry name" value="Nucleotidyltransferase"/>
    <property type="match status" value="1"/>
</dbReference>
<evidence type="ECO:0000313" key="2">
    <source>
        <dbReference type="EMBL" id="QGG48072.1"/>
    </source>
</evidence>
<dbReference type="OrthoDB" id="9808659at2"/>